<gene>
    <name evidence="2" type="ORF">GCM10023196_046550</name>
</gene>
<protein>
    <recommendedName>
        <fullName evidence="4">EcsC protein family protein</fullName>
    </recommendedName>
</protein>
<evidence type="ECO:0000256" key="1">
    <source>
        <dbReference type="SAM" id="MobiDB-lite"/>
    </source>
</evidence>
<feature type="compositionally biased region" description="Basic and acidic residues" evidence="1">
    <location>
        <begin position="260"/>
        <end position="271"/>
    </location>
</feature>
<feature type="region of interest" description="Disordered" evidence="1">
    <location>
        <begin position="251"/>
        <end position="271"/>
    </location>
</feature>
<name>A0ABP8UEN5_9ACTN</name>
<organism evidence="2 3">
    <name type="scientific">Actinoallomurus vinaceus</name>
    <dbReference type="NCBI Taxonomy" id="1080074"/>
    <lineage>
        <taxon>Bacteria</taxon>
        <taxon>Bacillati</taxon>
        <taxon>Actinomycetota</taxon>
        <taxon>Actinomycetes</taxon>
        <taxon>Streptosporangiales</taxon>
        <taxon>Thermomonosporaceae</taxon>
        <taxon>Actinoallomurus</taxon>
    </lineage>
</organism>
<proteinExistence type="predicted"/>
<dbReference type="Proteomes" id="UP001501442">
    <property type="component" value="Unassembled WGS sequence"/>
</dbReference>
<evidence type="ECO:0000313" key="2">
    <source>
        <dbReference type="EMBL" id="GAA4628776.1"/>
    </source>
</evidence>
<evidence type="ECO:0000313" key="3">
    <source>
        <dbReference type="Proteomes" id="UP001501442"/>
    </source>
</evidence>
<keyword evidence="3" id="KW-1185">Reference proteome</keyword>
<evidence type="ECO:0008006" key="4">
    <source>
        <dbReference type="Google" id="ProtNLM"/>
    </source>
</evidence>
<comment type="caution">
    <text evidence="2">The sequence shown here is derived from an EMBL/GenBank/DDBJ whole genome shotgun (WGS) entry which is preliminary data.</text>
</comment>
<accession>A0ABP8UEN5</accession>
<sequence length="271" mass="28519">MSEGELARWDDGDDRLGQEMAELVGRLSDDDVDRETRGRLLGRLARLLAASARRAGAAGVARGRWLTEVVADIAPRIPVRDLETLRAHHEGLTGEALADSVVRAAQRATTGVGAAGGALAAIEFTAPPLLLSAPAQIVAETVVVATIEVKLIAELHEVYGIQVPGSGAARGAVFLQLWAQQRGFDPLKPGSVTAALGVAAKTGLRKRLMRTLGRHLTTMGPFLTGAVAGGALNRTATRRLADSVRTDLRRTIGAPSSRPPIDDRSADDRPA</sequence>
<dbReference type="EMBL" id="BAABHK010000006">
    <property type="protein sequence ID" value="GAA4628776.1"/>
    <property type="molecule type" value="Genomic_DNA"/>
</dbReference>
<reference evidence="3" key="1">
    <citation type="journal article" date="2019" name="Int. J. Syst. Evol. Microbiol.">
        <title>The Global Catalogue of Microorganisms (GCM) 10K type strain sequencing project: providing services to taxonomists for standard genome sequencing and annotation.</title>
        <authorList>
            <consortium name="The Broad Institute Genomics Platform"/>
            <consortium name="The Broad Institute Genome Sequencing Center for Infectious Disease"/>
            <person name="Wu L."/>
            <person name="Ma J."/>
        </authorList>
    </citation>
    <scope>NUCLEOTIDE SEQUENCE [LARGE SCALE GENOMIC DNA]</scope>
    <source>
        <strain evidence="3">JCM 17939</strain>
    </source>
</reference>